<dbReference type="Gene3D" id="3.30.200.40">
    <property type="entry name" value="Scavenger mRNA decapping enzyme, N-terminal domain"/>
    <property type="match status" value="1"/>
</dbReference>
<reference evidence="18 19" key="1">
    <citation type="journal article" date="2011" name="Science">
        <title>The ecoresponsive genome of Daphnia pulex.</title>
        <authorList>
            <person name="Colbourne J.K."/>
            <person name="Pfrender M.E."/>
            <person name="Gilbert D."/>
            <person name="Thomas W.K."/>
            <person name="Tucker A."/>
            <person name="Oakley T.H."/>
            <person name="Tokishita S."/>
            <person name="Aerts A."/>
            <person name="Arnold G.J."/>
            <person name="Basu M.K."/>
            <person name="Bauer D.J."/>
            <person name="Caceres C.E."/>
            <person name="Carmel L."/>
            <person name="Casola C."/>
            <person name="Choi J.H."/>
            <person name="Detter J.C."/>
            <person name="Dong Q."/>
            <person name="Dusheyko S."/>
            <person name="Eads B.D."/>
            <person name="Frohlich T."/>
            <person name="Geiler-Samerotte K.A."/>
            <person name="Gerlach D."/>
            <person name="Hatcher P."/>
            <person name="Jogdeo S."/>
            <person name="Krijgsveld J."/>
            <person name="Kriventseva E.V."/>
            <person name="Kultz D."/>
            <person name="Laforsch C."/>
            <person name="Lindquist E."/>
            <person name="Lopez J."/>
            <person name="Manak J.R."/>
            <person name="Muller J."/>
            <person name="Pangilinan J."/>
            <person name="Patwardhan R.P."/>
            <person name="Pitluck S."/>
            <person name="Pritham E.J."/>
            <person name="Rechtsteiner A."/>
            <person name="Rho M."/>
            <person name="Rogozin I.B."/>
            <person name="Sakarya O."/>
            <person name="Salamov A."/>
            <person name="Schaack S."/>
            <person name="Shapiro H."/>
            <person name="Shiga Y."/>
            <person name="Skalitzky C."/>
            <person name="Smith Z."/>
            <person name="Souvorov A."/>
            <person name="Sung W."/>
            <person name="Tang Z."/>
            <person name="Tsuchiya D."/>
            <person name="Tu H."/>
            <person name="Vos H."/>
            <person name="Wang M."/>
            <person name="Wolf Y.I."/>
            <person name="Yamagata H."/>
            <person name="Yamada T."/>
            <person name="Ye Y."/>
            <person name="Shaw J.R."/>
            <person name="Andrews J."/>
            <person name="Crease T.J."/>
            <person name="Tang H."/>
            <person name="Lucas S.M."/>
            <person name="Robertson H.M."/>
            <person name="Bork P."/>
            <person name="Koonin E.V."/>
            <person name="Zdobnov E.M."/>
            <person name="Grigoriev I.V."/>
            <person name="Lynch M."/>
            <person name="Boore J.L."/>
        </authorList>
    </citation>
    <scope>NUCLEOTIDE SEQUENCE [LARGE SCALE GENOMIC DNA]</scope>
</reference>
<organism evidence="18 19">
    <name type="scientific">Daphnia pulex</name>
    <name type="common">Water flea</name>
    <dbReference type="NCBI Taxonomy" id="6669"/>
    <lineage>
        <taxon>Eukaryota</taxon>
        <taxon>Metazoa</taxon>
        <taxon>Ecdysozoa</taxon>
        <taxon>Arthropoda</taxon>
        <taxon>Crustacea</taxon>
        <taxon>Branchiopoda</taxon>
        <taxon>Diplostraca</taxon>
        <taxon>Cladocera</taxon>
        <taxon>Anomopoda</taxon>
        <taxon>Daphniidae</taxon>
        <taxon>Daphnia</taxon>
    </lineage>
</organism>
<dbReference type="OMA" id="HVHINPI"/>
<dbReference type="PROSITE" id="PS00892">
    <property type="entry name" value="HIT_1"/>
    <property type="match status" value="1"/>
</dbReference>
<dbReference type="GO" id="GO:0005634">
    <property type="term" value="C:nucleus"/>
    <property type="evidence" value="ECO:0000318"/>
    <property type="project" value="GO_Central"/>
</dbReference>
<feature type="binding site" evidence="17">
    <location>
        <begin position="259"/>
        <end position="270"/>
    </location>
    <ligand>
        <name>substrate</name>
    </ligand>
</feature>
<evidence type="ECO:0000256" key="10">
    <source>
        <dbReference type="ARBA" id="ARBA00022801"/>
    </source>
</evidence>
<dbReference type="FunCoup" id="E9GFJ2">
    <property type="interactions" value="2001"/>
</dbReference>
<feature type="binding site" evidence="17">
    <location>
        <position position="166"/>
    </location>
    <ligand>
        <name>substrate</name>
    </ligand>
</feature>
<feature type="active site" description="Nucleophile" evidence="16">
    <location>
        <position position="268"/>
    </location>
</feature>
<proteinExistence type="inferred from homology"/>
<keyword evidence="12" id="KW-0508">mRNA splicing</keyword>
<dbReference type="EMBL" id="GL732542">
    <property type="protein sequence ID" value="EFX81799.1"/>
    <property type="molecule type" value="Genomic_DNA"/>
</dbReference>
<dbReference type="SUPFAM" id="SSF102860">
    <property type="entry name" value="mRNA decapping enzyme DcpS N-terminal domain"/>
    <property type="match status" value="1"/>
</dbReference>
<dbReference type="Pfam" id="PF11969">
    <property type="entry name" value="DcpS_C"/>
    <property type="match status" value="1"/>
</dbReference>
<dbReference type="InterPro" id="IPR019808">
    <property type="entry name" value="Histidine_triad_CS"/>
</dbReference>
<dbReference type="InParanoid" id="E9GFJ2"/>
<dbReference type="GO" id="GO:0000932">
    <property type="term" value="C:P-body"/>
    <property type="evidence" value="ECO:0000318"/>
    <property type="project" value="GO_Central"/>
</dbReference>
<dbReference type="Gene3D" id="3.30.428.10">
    <property type="entry name" value="HIT-like"/>
    <property type="match status" value="1"/>
</dbReference>
<keyword evidence="13 15" id="KW-0539">Nucleus</keyword>
<dbReference type="GO" id="GO:0008380">
    <property type="term" value="P:RNA splicing"/>
    <property type="evidence" value="ECO:0007669"/>
    <property type="project" value="UniProtKB-KW"/>
</dbReference>
<keyword evidence="7" id="KW-0963">Cytoplasm</keyword>
<keyword evidence="9 15" id="KW-0507">mRNA processing</keyword>
<dbReference type="GO" id="GO:0000290">
    <property type="term" value="P:deadenylation-dependent decapping of nuclear-transcribed mRNA"/>
    <property type="evidence" value="ECO:0000318"/>
    <property type="project" value="GO_Central"/>
</dbReference>
<comment type="catalytic activity">
    <reaction evidence="14 15">
        <text>a 5'-end (N(7)-methyl 5'-triphosphoguanosine)-ribonucleoside in mRNA + H2O = N(7)-methyl-GMP + a 5'-end diphospho-ribonucleoside in mRNA + 2 H(+)</text>
        <dbReference type="Rhea" id="RHEA:65388"/>
        <dbReference type="Rhea" id="RHEA-COMP:17165"/>
        <dbReference type="Rhea" id="RHEA-COMP:17167"/>
        <dbReference type="ChEBI" id="CHEBI:15377"/>
        <dbReference type="ChEBI" id="CHEBI:15378"/>
        <dbReference type="ChEBI" id="CHEBI:58285"/>
        <dbReference type="ChEBI" id="CHEBI:156461"/>
        <dbReference type="ChEBI" id="CHEBI:167616"/>
        <dbReference type="EC" id="3.6.1.59"/>
    </reaction>
</comment>
<feature type="binding site" evidence="17">
    <location>
        <position position="176"/>
    </location>
    <ligand>
        <name>substrate</name>
    </ligand>
</feature>
<keyword evidence="11" id="KW-0007">Acetylation</keyword>
<evidence type="ECO:0000256" key="17">
    <source>
        <dbReference type="PIRSR" id="PIRSR028973-2"/>
    </source>
</evidence>
<feature type="binding site" evidence="17">
    <location>
        <position position="196"/>
    </location>
    <ligand>
        <name>substrate</name>
    </ligand>
</feature>
<evidence type="ECO:0000256" key="1">
    <source>
        <dbReference type="ARBA" id="ARBA00004123"/>
    </source>
</evidence>
<evidence type="ECO:0000256" key="11">
    <source>
        <dbReference type="ARBA" id="ARBA00022990"/>
    </source>
</evidence>
<evidence type="ECO:0000256" key="16">
    <source>
        <dbReference type="PIRSR" id="PIRSR028973-1"/>
    </source>
</evidence>
<feature type="binding site" evidence="17">
    <location>
        <position position="198"/>
    </location>
    <ligand>
        <name>substrate</name>
    </ligand>
</feature>
<dbReference type="GO" id="GO:0006397">
    <property type="term" value="P:mRNA processing"/>
    <property type="evidence" value="ECO:0007669"/>
    <property type="project" value="UniProtKB-KW"/>
</dbReference>
<dbReference type="SUPFAM" id="SSF54197">
    <property type="entry name" value="HIT-like"/>
    <property type="match status" value="1"/>
</dbReference>
<accession>E9GFJ2</accession>
<dbReference type="PANTHER" id="PTHR12978">
    <property type="entry name" value="HISTIDINE TRIAD HIT PROTEIN MEMBER"/>
    <property type="match status" value="1"/>
</dbReference>
<dbReference type="eggNOG" id="KOG3969">
    <property type="taxonomic scope" value="Eukaryota"/>
</dbReference>
<dbReference type="InterPro" id="IPR036265">
    <property type="entry name" value="HIT-like_sf"/>
</dbReference>
<keyword evidence="19" id="KW-1185">Reference proteome</keyword>
<dbReference type="GO" id="GO:0140932">
    <property type="term" value="F:5'-(N(7)-methyl 5'-triphosphoguanosine)-[mRNA] diphosphatase activity"/>
    <property type="evidence" value="ECO:0007669"/>
    <property type="project" value="UniProtKB-EC"/>
</dbReference>
<dbReference type="GO" id="GO:0000340">
    <property type="term" value="F:RNA 7-methylguanosine cap binding"/>
    <property type="evidence" value="ECO:0000318"/>
    <property type="project" value="GO_Central"/>
</dbReference>
<gene>
    <name evidence="18" type="ORF">DAPPUDRAFT_49874</name>
</gene>
<evidence type="ECO:0000256" key="5">
    <source>
        <dbReference type="ARBA" id="ARBA00012520"/>
    </source>
</evidence>
<keyword evidence="8" id="KW-0597">Phosphoprotein</keyword>
<evidence type="ECO:0000256" key="3">
    <source>
        <dbReference type="ARBA" id="ARBA00010208"/>
    </source>
</evidence>
<comment type="subcellular location">
    <subcellularLocation>
        <location evidence="2">Cytoplasm</location>
    </subcellularLocation>
    <subcellularLocation>
        <location evidence="1 15">Nucleus</location>
    </subcellularLocation>
</comment>
<comment type="function">
    <text evidence="15">Decapping scavenger enzyme that catalyzes the cleavage of a residual cap structure following the degradation of mRNAs by the 3'-&gt;5' exosome-mediated mRNA decay pathway.</text>
</comment>
<dbReference type="FunFam" id="3.30.428.10:FF:000006">
    <property type="entry name" value="m7GpppX diphosphatase"/>
    <property type="match status" value="1"/>
</dbReference>
<comment type="subunit">
    <text evidence="4">Homodimer. Associates with components of the exosome multienzyme ribonuclease complex, such as EXOSC3 and EXOSC4. Interacts with NDOR1.</text>
</comment>
<evidence type="ECO:0000256" key="2">
    <source>
        <dbReference type="ARBA" id="ARBA00004496"/>
    </source>
</evidence>
<dbReference type="OrthoDB" id="10264956at2759"/>
<dbReference type="AlphaFoldDB" id="E9GFJ2"/>
<evidence type="ECO:0000256" key="14">
    <source>
        <dbReference type="ARBA" id="ARBA00048222"/>
    </source>
</evidence>
<dbReference type="STRING" id="6669.E9GFJ2"/>
<dbReference type="Pfam" id="PF05652">
    <property type="entry name" value="DcpS"/>
    <property type="match status" value="1"/>
</dbReference>
<dbReference type="PIRSF" id="PIRSF028973">
    <property type="entry name" value="Scavenger_mRNA_decap_enz"/>
    <property type="match status" value="1"/>
</dbReference>
<dbReference type="Proteomes" id="UP000000305">
    <property type="component" value="Unassembled WGS sequence"/>
</dbReference>
<dbReference type="EC" id="3.6.1.59" evidence="5 15"/>
<evidence type="ECO:0000313" key="19">
    <source>
        <dbReference type="Proteomes" id="UP000000305"/>
    </source>
</evidence>
<evidence type="ECO:0000256" key="4">
    <source>
        <dbReference type="ARBA" id="ARBA00011140"/>
    </source>
</evidence>
<dbReference type="FunFam" id="3.30.200.40:FF:000001">
    <property type="entry name" value="m7GpppX diphosphatase"/>
    <property type="match status" value="1"/>
</dbReference>
<evidence type="ECO:0000256" key="6">
    <source>
        <dbReference type="ARBA" id="ARBA00015636"/>
    </source>
</evidence>
<dbReference type="InterPro" id="IPR011145">
    <property type="entry name" value="Scavenger_mRNA_decap_enz_N"/>
</dbReference>
<keyword evidence="10 15" id="KW-0378">Hydrolase</keyword>
<evidence type="ECO:0000256" key="12">
    <source>
        <dbReference type="ARBA" id="ARBA00023187"/>
    </source>
</evidence>
<comment type="similarity">
    <text evidence="3 15">Belongs to the HIT family.</text>
</comment>
<dbReference type="PANTHER" id="PTHR12978:SF0">
    <property type="entry name" value="M7GPPPX DIPHOSPHATASE"/>
    <property type="match status" value="1"/>
</dbReference>
<dbReference type="KEGG" id="dpx:DAPPUDRAFT_49874"/>
<dbReference type="InterPro" id="IPR008594">
    <property type="entry name" value="DcpS/DCS2"/>
</dbReference>
<sequence>MTENCESEKPSKIAKLDDITNDEFVSKISPSFETFEGFQVKRILKESPESRSIVVEGSFSGDNSVASVSSSIVILEKTHFTEKEVHGILTKSTALQCLFNNDVYYNFLCHPPIQLNEVKATLIHPASEKHIEKFSTRKSFLIEETALIYQSVTLLHIRESKFDLQWVYNILEHKKEADRIVYEDLDPDCGFILLPDLKWDCRSTSNLYLTGIVCKRDIKSIRDLTSEHLPLLKNIFDKGSASITKKYGLDKSEQRIYLHYQPSYYHLHIHFTSLQFTPPGCNVERAHLLSNVIRNIELKSSYYQESSLDFLAFEGDPLLKKYHQYIGLSSDGDY</sequence>
<evidence type="ECO:0000256" key="15">
    <source>
        <dbReference type="PIRNR" id="PIRNR028973"/>
    </source>
</evidence>
<evidence type="ECO:0000256" key="9">
    <source>
        <dbReference type="ARBA" id="ARBA00022664"/>
    </source>
</evidence>
<name>E9GFJ2_DAPPU</name>
<evidence type="ECO:0000313" key="18">
    <source>
        <dbReference type="EMBL" id="EFX81799.1"/>
    </source>
</evidence>
<evidence type="ECO:0000256" key="13">
    <source>
        <dbReference type="ARBA" id="ARBA00023242"/>
    </source>
</evidence>
<evidence type="ECO:0000256" key="7">
    <source>
        <dbReference type="ARBA" id="ARBA00022490"/>
    </source>
</evidence>
<dbReference type="HOGENOM" id="CLU_041045_2_0_1"/>
<evidence type="ECO:0000256" key="8">
    <source>
        <dbReference type="ARBA" id="ARBA00022553"/>
    </source>
</evidence>
<dbReference type="PhylomeDB" id="E9GFJ2"/>
<protein>
    <recommendedName>
        <fullName evidence="6 15">m7GpppX diphosphatase</fullName>
        <ecNumber evidence="5 15">3.6.1.59</ecNumber>
    </recommendedName>
</protein>